<organism evidence="2 3">
    <name type="scientific">Chaetoceros tenuissimus</name>
    <dbReference type="NCBI Taxonomy" id="426638"/>
    <lineage>
        <taxon>Eukaryota</taxon>
        <taxon>Sar</taxon>
        <taxon>Stramenopiles</taxon>
        <taxon>Ochrophyta</taxon>
        <taxon>Bacillariophyta</taxon>
        <taxon>Coscinodiscophyceae</taxon>
        <taxon>Chaetocerotophycidae</taxon>
        <taxon>Chaetocerotales</taxon>
        <taxon>Chaetocerotaceae</taxon>
        <taxon>Chaetoceros</taxon>
    </lineage>
</organism>
<name>A0AAD3D3G0_9STRA</name>
<feature type="compositionally biased region" description="Basic and acidic residues" evidence="1">
    <location>
        <begin position="412"/>
        <end position="435"/>
    </location>
</feature>
<feature type="region of interest" description="Disordered" evidence="1">
    <location>
        <begin position="404"/>
        <end position="435"/>
    </location>
</feature>
<dbReference type="EMBL" id="BLLK01000057">
    <property type="protein sequence ID" value="GFH57192.1"/>
    <property type="molecule type" value="Genomic_DNA"/>
</dbReference>
<gene>
    <name evidence="2" type="ORF">CTEN210_13668</name>
</gene>
<evidence type="ECO:0000313" key="2">
    <source>
        <dbReference type="EMBL" id="GFH57192.1"/>
    </source>
</evidence>
<dbReference type="AlphaFoldDB" id="A0AAD3D3G0"/>
<evidence type="ECO:0000313" key="3">
    <source>
        <dbReference type="Proteomes" id="UP001054902"/>
    </source>
</evidence>
<reference evidence="2 3" key="1">
    <citation type="journal article" date="2021" name="Sci. Rep.">
        <title>The genome of the diatom Chaetoceros tenuissimus carries an ancient integrated fragment of an extant virus.</title>
        <authorList>
            <person name="Hongo Y."/>
            <person name="Kimura K."/>
            <person name="Takaki Y."/>
            <person name="Yoshida Y."/>
            <person name="Baba S."/>
            <person name="Kobayashi G."/>
            <person name="Nagasaki K."/>
            <person name="Hano T."/>
            <person name="Tomaru Y."/>
        </authorList>
    </citation>
    <scope>NUCLEOTIDE SEQUENCE [LARGE SCALE GENOMIC DNA]</scope>
    <source>
        <strain evidence="2 3">NIES-3715</strain>
    </source>
</reference>
<proteinExistence type="predicted"/>
<accession>A0AAD3D3G0</accession>
<evidence type="ECO:0000256" key="1">
    <source>
        <dbReference type="SAM" id="MobiDB-lite"/>
    </source>
</evidence>
<sequence length="435" mass="50584">MPILQAIEKHEKLFSKIKETIVPLQKEKLWNDDKFFDEVERLLAAELNEERISKAVADALFNLKESQPKVEYVKKIIEAFPDSLKCKNEKDRLPIEQLTFYPSQDQGKWGAKYITTLALEGLKHNVGGNNMRGGLLSVTNQKNTLQQRNTLQRLSKAGPDVLYLETLKDLRHHKLLLKEDIVDSKLLAFSCVGKFSLERFKYFLEWDPEALLDKAHGMSFMHLLVKYKEGSAEKLSNKASFKRCLQYSIKHYLHLLFLKDSKDKTALEQAIVKFGEEGTMTILKDVFTKDEAPYPILHEVIVHEPKYYNLFLQWFPDMFYLRDRNGRTPTQVMFSMNREFLNANPTFWINQTTDQLEEKDPKTTLRPFASVAYGILGDLNLSYQILRKHPSVIDVILEQREDAVDANNNRKRSAEDDLDHDNKKPKDEERAEVTV</sequence>
<keyword evidence="3" id="KW-1185">Reference proteome</keyword>
<protein>
    <submittedName>
        <fullName evidence="2">Uncharacterized protein</fullName>
    </submittedName>
</protein>
<comment type="caution">
    <text evidence="2">The sequence shown here is derived from an EMBL/GenBank/DDBJ whole genome shotgun (WGS) entry which is preliminary data.</text>
</comment>
<dbReference type="Proteomes" id="UP001054902">
    <property type="component" value="Unassembled WGS sequence"/>
</dbReference>